<dbReference type="AlphaFoldDB" id="A0AAW6RNV2"/>
<sequence>MNESARRAAFSPFAKMKKPHPGRWGFFMSESQLCSLPEQAPIGQVLAKTGANIKGSKRHLAQVLLGHHAIDVGARKSGLLRLASCQRLLLAPGPMIYSKKK</sequence>
<evidence type="ECO:0000313" key="1">
    <source>
        <dbReference type="EMBL" id="MDG9700038.1"/>
    </source>
</evidence>
<keyword evidence="2" id="KW-1185">Reference proteome</keyword>
<comment type="caution">
    <text evidence="1">The sequence shown here is derived from an EMBL/GenBank/DDBJ whole genome shotgun (WGS) entry which is preliminary data.</text>
</comment>
<dbReference type="Proteomes" id="UP001237156">
    <property type="component" value="Unassembled WGS sequence"/>
</dbReference>
<organism evidence="1 2">
    <name type="scientific">Ottowia cancrivicina</name>
    <dbReference type="NCBI Taxonomy" id="3040346"/>
    <lineage>
        <taxon>Bacteria</taxon>
        <taxon>Pseudomonadati</taxon>
        <taxon>Pseudomonadota</taxon>
        <taxon>Betaproteobacteria</taxon>
        <taxon>Burkholderiales</taxon>
        <taxon>Comamonadaceae</taxon>
        <taxon>Ottowia</taxon>
    </lineage>
</organism>
<gene>
    <name evidence="1" type="ORF">QB898_10015</name>
</gene>
<proteinExistence type="predicted"/>
<name>A0AAW6RNV2_9BURK</name>
<dbReference type="EMBL" id="JARVII010000022">
    <property type="protein sequence ID" value="MDG9700038.1"/>
    <property type="molecule type" value="Genomic_DNA"/>
</dbReference>
<protein>
    <recommendedName>
        <fullName evidence="3">SAP domain-containing protein</fullName>
    </recommendedName>
</protein>
<evidence type="ECO:0008006" key="3">
    <source>
        <dbReference type="Google" id="ProtNLM"/>
    </source>
</evidence>
<reference evidence="1 2" key="1">
    <citation type="submission" date="2023-04" db="EMBL/GenBank/DDBJ databases">
        <title>Ottowia paracancer sp. nov., isolated from human stomach.</title>
        <authorList>
            <person name="Song Y."/>
        </authorList>
    </citation>
    <scope>NUCLEOTIDE SEQUENCE [LARGE SCALE GENOMIC DNA]</scope>
    <source>
        <strain evidence="1 2">10c7w1</strain>
    </source>
</reference>
<accession>A0AAW6RNV2</accession>
<evidence type="ECO:0000313" key="2">
    <source>
        <dbReference type="Proteomes" id="UP001237156"/>
    </source>
</evidence>